<dbReference type="InterPro" id="IPR051535">
    <property type="entry name" value="Siderophore_ABC-ATPase"/>
</dbReference>
<dbReference type="SMART" id="SM00382">
    <property type="entry name" value="AAA"/>
    <property type="match status" value="1"/>
</dbReference>
<evidence type="ECO:0000256" key="6">
    <source>
        <dbReference type="ARBA" id="ARBA00023065"/>
    </source>
</evidence>
<reference evidence="9 10" key="1">
    <citation type="submission" date="2018-11" db="EMBL/GenBank/DDBJ databases">
        <title>Bradyrhizobium sp. nov., isolated from effective nodules of peanut in China.</title>
        <authorList>
            <person name="Li Y."/>
        </authorList>
    </citation>
    <scope>NUCLEOTIDE SEQUENCE [LARGE SCALE GENOMIC DNA]</scope>
    <source>
        <strain evidence="9 10">CCBAU 51770</strain>
    </source>
</reference>
<dbReference type="Gene3D" id="3.40.50.300">
    <property type="entry name" value="P-loop containing nucleotide triphosphate hydrolases"/>
    <property type="match status" value="2"/>
</dbReference>
<keyword evidence="5" id="KW-0408">Iron</keyword>
<comment type="caution">
    <text evidence="9">The sequence shown here is derived from an EMBL/GenBank/DDBJ whole genome shotgun (WGS) entry which is preliminary data.</text>
</comment>
<keyword evidence="2" id="KW-0813">Transport</keyword>
<dbReference type="RefSeq" id="WP_128933629.1">
    <property type="nucleotide sequence ID" value="NZ_CP022221.1"/>
</dbReference>
<dbReference type="Proteomes" id="UP000290174">
    <property type="component" value="Unassembled WGS sequence"/>
</dbReference>
<dbReference type="GO" id="GO:0016887">
    <property type="term" value="F:ATP hydrolysis activity"/>
    <property type="evidence" value="ECO:0007669"/>
    <property type="project" value="InterPro"/>
</dbReference>
<proteinExistence type="predicted"/>
<dbReference type="EMBL" id="RKMK01000030">
    <property type="protein sequence ID" value="RXG90168.1"/>
    <property type="molecule type" value="Genomic_DNA"/>
</dbReference>
<name>A0A4Q0QFB1_9BRAD</name>
<dbReference type="SUPFAM" id="SSF52540">
    <property type="entry name" value="P-loop containing nucleoside triphosphate hydrolases"/>
    <property type="match status" value="1"/>
</dbReference>
<dbReference type="GO" id="GO:0006302">
    <property type="term" value="P:double-strand break repair"/>
    <property type="evidence" value="ECO:0007669"/>
    <property type="project" value="InterPro"/>
</dbReference>
<dbReference type="PANTHER" id="PTHR42771">
    <property type="entry name" value="IRON(3+)-HYDROXAMATE IMPORT ATP-BINDING PROTEIN FHUC"/>
    <property type="match status" value="1"/>
</dbReference>
<dbReference type="InterPro" id="IPR003593">
    <property type="entry name" value="AAA+_ATPase"/>
</dbReference>
<keyword evidence="4" id="KW-0410">Iron transport</keyword>
<evidence type="ECO:0000256" key="3">
    <source>
        <dbReference type="ARBA" id="ARBA00022475"/>
    </source>
</evidence>
<dbReference type="InterPro" id="IPR027417">
    <property type="entry name" value="P-loop_NTPase"/>
</dbReference>
<dbReference type="InterPro" id="IPR003959">
    <property type="entry name" value="ATPase_AAA_core"/>
</dbReference>
<evidence type="ECO:0000256" key="2">
    <source>
        <dbReference type="ARBA" id="ARBA00022448"/>
    </source>
</evidence>
<accession>A0A4Q0QFB1</accession>
<evidence type="ECO:0000256" key="4">
    <source>
        <dbReference type="ARBA" id="ARBA00022496"/>
    </source>
</evidence>
<dbReference type="GO" id="GO:0005524">
    <property type="term" value="F:ATP binding"/>
    <property type="evidence" value="ECO:0007669"/>
    <property type="project" value="UniProtKB-KW"/>
</dbReference>
<dbReference type="InterPro" id="IPR038729">
    <property type="entry name" value="Rad50/SbcC_AAA"/>
</dbReference>
<keyword evidence="7" id="KW-0472">Membrane</keyword>
<feature type="domain" description="AAA+ ATPase" evidence="8">
    <location>
        <begin position="48"/>
        <end position="230"/>
    </location>
</feature>
<dbReference type="GO" id="GO:0006826">
    <property type="term" value="P:iron ion transport"/>
    <property type="evidence" value="ECO:0007669"/>
    <property type="project" value="UniProtKB-KW"/>
</dbReference>
<evidence type="ECO:0000313" key="10">
    <source>
        <dbReference type="Proteomes" id="UP000290174"/>
    </source>
</evidence>
<evidence type="ECO:0000313" key="9">
    <source>
        <dbReference type="EMBL" id="RXG90168.1"/>
    </source>
</evidence>
<keyword evidence="9" id="KW-0067">ATP-binding</keyword>
<evidence type="ECO:0000256" key="5">
    <source>
        <dbReference type="ARBA" id="ARBA00023004"/>
    </source>
</evidence>
<sequence>MSRTRRRQTTLRAPYLRRVWLDRSRVEDWEAYPFCLPVFRDEFDHSFESAVTIIVGENGTGKSTILEGIAGMAGFASTGGRKGFQEIDGGGIEITGEELSSALRAAWVPKVTDGWFFRAETFFSVARYLDRSAVSAAQAMEGVFGASVQEAPDYLSFSHGEGFLVFFEERCQKQGIYIFDEPESALSPARQMDFLKLLHRMDLSGNCQVIMATHAPLLMAYPNAQLLRLGKYGLEPVTVEQTDHYRVMREFCDDPRGFVEATLGSD</sequence>
<keyword evidence="9" id="KW-0547">Nucleotide-binding</keyword>
<dbReference type="Pfam" id="PF13476">
    <property type="entry name" value="AAA_23"/>
    <property type="match status" value="1"/>
</dbReference>
<protein>
    <submittedName>
        <fullName evidence="9">ATP-binding protein</fullName>
    </submittedName>
</protein>
<dbReference type="GO" id="GO:0005886">
    <property type="term" value="C:plasma membrane"/>
    <property type="evidence" value="ECO:0007669"/>
    <property type="project" value="UniProtKB-SubCell"/>
</dbReference>
<dbReference type="PANTHER" id="PTHR42771:SF2">
    <property type="entry name" value="IRON(3+)-HYDROXAMATE IMPORT ATP-BINDING PROTEIN FHUC"/>
    <property type="match status" value="1"/>
</dbReference>
<organism evidence="9 10">
    <name type="scientific">Bradyrhizobium zhanjiangense</name>
    <dbReference type="NCBI Taxonomy" id="1325107"/>
    <lineage>
        <taxon>Bacteria</taxon>
        <taxon>Pseudomonadati</taxon>
        <taxon>Pseudomonadota</taxon>
        <taxon>Alphaproteobacteria</taxon>
        <taxon>Hyphomicrobiales</taxon>
        <taxon>Nitrobacteraceae</taxon>
        <taxon>Bradyrhizobium</taxon>
    </lineage>
</organism>
<dbReference type="Pfam" id="PF13304">
    <property type="entry name" value="AAA_21"/>
    <property type="match status" value="1"/>
</dbReference>
<dbReference type="AlphaFoldDB" id="A0A4Q0QFB1"/>
<evidence type="ECO:0000259" key="8">
    <source>
        <dbReference type="SMART" id="SM00382"/>
    </source>
</evidence>
<keyword evidence="3" id="KW-1003">Cell membrane</keyword>
<evidence type="ECO:0000256" key="1">
    <source>
        <dbReference type="ARBA" id="ARBA00004202"/>
    </source>
</evidence>
<comment type="subcellular location">
    <subcellularLocation>
        <location evidence="1">Cell membrane</location>
        <topology evidence="1">Peripheral membrane protein</topology>
    </subcellularLocation>
</comment>
<keyword evidence="6" id="KW-0406">Ion transport</keyword>
<evidence type="ECO:0000256" key="7">
    <source>
        <dbReference type="ARBA" id="ARBA00023136"/>
    </source>
</evidence>
<gene>
    <name evidence="9" type="ORF">EAS61_26745</name>
</gene>